<name>A0A8B8Q368_9MYRT</name>
<feature type="compositionally biased region" description="Basic and acidic residues" evidence="1">
    <location>
        <begin position="94"/>
        <end position="110"/>
    </location>
</feature>
<proteinExistence type="predicted"/>
<reference evidence="2" key="1">
    <citation type="submission" date="2025-05" db="UniProtKB">
        <authorList>
            <consortium name="RefSeq"/>
        </authorList>
    </citation>
    <scope>NUCLEOTIDE SEQUENCE [LARGE SCALE GENOMIC DNA]</scope>
</reference>
<evidence type="ECO:0000313" key="3">
    <source>
        <dbReference type="RefSeq" id="XP_030541546.1"/>
    </source>
</evidence>
<dbReference type="GeneID" id="115749000"/>
<feature type="compositionally biased region" description="Basic and acidic residues" evidence="1">
    <location>
        <begin position="29"/>
        <end position="56"/>
    </location>
</feature>
<dbReference type="Proteomes" id="UP000827889">
    <property type="component" value="Chromosome 2"/>
</dbReference>
<dbReference type="PANTHER" id="PTHR34660:SF7">
    <property type="entry name" value="DNA LIGASE-LIKE PROTEIN"/>
    <property type="match status" value="1"/>
</dbReference>
<dbReference type="AlphaFoldDB" id="A0A8B8Q368"/>
<feature type="region of interest" description="Disordered" evidence="1">
    <location>
        <begin position="25"/>
        <end position="134"/>
    </location>
</feature>
<dbReference type="RefSeq" id="XP_030541546.1">
    <property type="nucleotide sequence ID" value="XM_030685686.2"/>
</dbReference>
<protein>
    <submittedName>
        <fullName evidence="3">Uncharacterized protein LOC115749000</fullName>
    </submittedName>
</protein>
<gene>
    <name evidence="3" type="primary">LOC115749000</name>
</gene>
<organism evidence="2 3">
    <name type="scientific">Rhodamnia argentea</name>
    <dbReference type="NCBI Taxonomy" id="178133"/>
    <lineage>
        <taxon>Eukaryota</taxon>
        <taxon>Viridiplantae</taxon>
        <taxon>Streptophyta</taxon>
        <taxon>Embryophyta</taxon>
        <taxon>Tracheophyta</taxon>
        <taxon>Spermatophyta</taxon>
        <taxon>Magnoliopsida</taxon>
        <taxon>eudicotyledons</taxon>
        <taxon>Gunneridae</taxon>
        <taxon>Pentapetalae</taxon>
        <taxon>rosids</taxon>
        <taxon>malvids</taxon>
        <taxon>Myrtales</taxon>
        <taxon>Myrtaceae</taxon>
        <taxon>Myrtoideae</taxon>
        <taxon>Myrteae</taxon>
        <taxon>Australasian group</taxon>
        <taxon>Rhodamnia</taxon>
    </lineage>
</organism>
<keyword evidence="2" id="KW-1185">Reference proteome</keyword>
<dbReference type="OrthoDB" id="778084at2759"/>
<dbReference type="PANTHER" id="PTHR34660">
    <property type="entry name" value="MYB-LIKE PROTEIN X"/>
    <property type="match status" value="1"/>
</dbReference>
<accession>A0A8B8Q368</accession>
<dbReference type="KEGG" id="rarg:115749000"/>
<feature type="region of interest" description="Disordered" evidence="1">
    <location>
        <begin position="151"/>
        <end position="180"/>
    </location>
</feature>
<evidence type="ECO:0000313" key="2">
    <source>
        <dbReference type="Proteomes" id="UP000827889"/>
    </source>
</evidence>
<evidence type="ECO:0000256" key="1">
    <source>
        <dbReference type="SAM" id="MobiDB-lite"/>
    </source>
</evidence>
<reference evidence="3" key="2">
    <citation type="submission" date="2025-08" db="UniProtKB">
        <authorList>
            <consortium name="RefSeq"/>
        </authorList>
    </citation>
    <scope>IDENTIFICATION</scope>
    <source>
        <tissue evidence="3">Leaf</tissue>
    </source>
</reference>
<sequence length="300" mass="33464">MSRCFPYTLREGCVKRGTLRETLMGSLKLQKEKENAVETKRSKPNKREKEKRETHLKPLAINDSKVKRPSHGKPPAGLRKRKVFDSDSPPVSKDSYEQAEKSSITEEHEQPVGYLSDGSKSSKNESRQDASASSIERCGNILRIRLKRTATADSPLGGQPECSTSGTAYFTPKNRRETSQVPCQINATSIDARELVVEKPETSAQLDIAFPTVSSSTRNESLELESAYEALIEHWVPLPLDHGLDESDDQDWLFDTKRAEGKGPKKLKSGDDAVIPCTWPPQAHFLPEAEIYALPYTVPL</sequence>